<feature type="transmembrane region" description="Helical" evidence="6">
    <location>
        <begin position="50"/>
        <end position="73"/>
    </location>
</feature>
<name>A6TN15_ALKMQ</name>
<dbReference type="HOGENOM" id="CLU_022017_2_1_9"/>
<feature type="transmembrane region" description="Helical" evidence="6">
    <location>
        <begin position="286"/>
        <end position="309"/>
    </location>
</feature>
<evidence type="ECO:0000256" key="5">
    <source>
        <dbReference type="ARBA" id="ARBA00023136"/>
    </source>
</evidence>
<proteinExistence type="predicted"/>
<evidence type="ECO:0000313" key="7">
    <source>
        <dbReference type="EMBL" id="ABR47583.1"/>
    </source>
</evidence>
<feature type="transmembrane region" description="Helical" evidence="6">
    <location>
        <begin position="418"/>
        <end position="438"/>
    </location>
</feature>
<dbReference type="GO" id="GO:0005886">
    <property type="term" value="C:plasma membrane"/>
    <property type="evidence" value="ECO:0007669"/>
    <property type="project" value="UniProtKB-SubCell"/>
</dbReference>
<evidence type="ECO:0000256" key="2">
    <source>
        <dbReference type="ARBA" id="ARBA00022475"/>
    </source>
</evidence>
<evidence type="ECO:0000256" key="1">
    <source>
        <dbReference type="ARBA" id="ARBA00004651"/>
    </source>
</evidence>
<dbReference type="Pfam" id="PF01943">
    <property type="entry name" value="Polysacc_synt"/>
    <property type="match status" value="1"/>
</dbReference>
<dbReference type="PIRSF" id="PIRSF038958">
    <property type="entry name" value="PG_synth_SpoVB"/>
    <property type="match status" value="1"/>
</dbReference>
<organism evidence="7 8">
    <name type="scientific">Alkaliphilus metalliredigens (strain QYMF)</name>
    <dbReference type="NCBI Taxonomy" id="293826"/>
    <lineage>
        <taxon>Bacteria</taxon>
        <taxon>Bacillati</taxon>
        <taxon>Bacillota</taxon>
        <taxon>Clostridia</taxon>
        <taxon>Peptostreptococcales</taxon>
        <taxon>Natronincolaceae</taxon>
        <taxon>Alkaliphilus</taxon>
    </lineage>
</organism>
<feature type="transmembrane region" description="Helical" evidence="6">
    <location>
        <begin position="232"/>
        <end position="256"/>
    </location>
</feature>
<feature type="transmembrane region" description="Helical" evidence="6">
    <location>
        <begin position="330"/>
        <end position="351"/>
    </location>
</feature>
<keyword evidence="4 6" id="KW-1133">Transmembrane helix</keyword>
<dbReference type="InterPro" id="IPR050833">
    <property type="entry name" value="Poly_Biosynth_Transport"/>
</dbReference>
<evidence type="ECO:0000256" key="4">
    <source>
        <dbReference type="ARBA" id="ARBA00022989"/>
    </source>
</evidence>
<dbReference type="Proteomes" id="UP000001572">
    <property type="component" value="Chromosome"/>
</dbReference>
<dbReference type="EMBL" id="CP000724">
    <property type="protein sequence ID" value="ABR47583.1"/>
    <property type="molecule type" value="Genomic_DNA"/>
</dbReference>
<sequence length="517" mass="56085">MLNRGSKGFLKGAFILAAAGLLSKVLGIFFKIPLQRLIHDEGMGLFGLPYPIYTVMLSISIIGFPAAISKLIAEKTAVNDIAGARQIFRVSLSMLAITGAVTSIILYFGAPGIITLLDWPQEAYYSIIGLAFAPFFVSLMSAFRGYFQGMEVMFPTAISQITEQSGRVIIGVVLAYTYINQGIGYAAGAASFGATMGAFLGLIPLLIYYFKIIHPRHRKIREQYRPKDNYRVAKQILIIAIPITIGAILSSVMALVDAILVPARLLQGGYTVEGGTILYGQLTGKAVTLINVPLTFSMAMAASLVPTISQSFSRNNVFHLREKATTGIKVTMLIALPATIGLMLLASPIIHLLWGANEAGGEILSVLAINVVFISLAQSLTSILQGIGKVYIPVRNLMIGVLVKIIISYILLVSHWNILGAVIGSICGYVIVMLLNYISVKRLLKLKLSLLEVLIKPLIAAGGMGITTLYSFKYLTYYFSSEGIVTLGTIFISITVYFILITILGSLNLKESRDFFR</sequence>
<feature type="transmembrane region" description="Helical" evidence="6">
    <location>
        <begin position="192"/>
        <end position="211"/>
    </location>
</feature>
<feature type="transmembrane region" description="Helical" evidence="6">
    <location>
        <begin position="12"/>
        <end position="30"/>
    </location>
</feature>
<feature type="transmembrane region" description="Helical" evidence="6">
    <location>
        <begin position="484"/>
        <end position="507"/>
    </location>
</feature>
<feature type="transmembrane region" description="Helical" evidence="6">
    <location>
        <begin position="450"/>
        <end position="472"/>
    </location>
</feature>
<feature type="transmembrane region" description="Helical" evidence="6">
    <location>
        <begin position="363"/>
        <end position="384"/>
    </location>
</feature>
<dbReference type="STRING" id="293826.Amet_1383"/>
<keyword evidence="5 6" id="KW-0472">Membrane</keyword>
<keyword evidence="3 6" id="KW-0812">Transmembrane</keyword>
<dbReference type="eggNOG" id="COG2244">
    <property type="taxonomic scope" value="Bacteria"/>
</dbReference>
<comment type="subcellular location">
    <subcellularLocation>
        <location evidence="1">Cell membrane</location>
        <topology evidence="1">Multi-pass membrane protein</topology>
    </subcellularLocation>
</comment>
<evidence type="ECO:0000256" key="3">
    <source>
        <dbReference type="ARBA" id="ARBA00022692"/>
    </source>
</evidence>
<keyword evidence="2" id="KW-1003">Cell membrane</keyword>
<reference evidence="8" key="1">
    <citation type="journal article" date="2016" name="Genome Announc.">
        <title>Complete genome sequence of Alkaliphilus metalliredigens strain QYMF, an alkaliphilic and metal-reducing bacterium isolated from borax-contaminated leachate ponds.</title>
        <authorList>
            <person name="Hwang C."/>
            <person name="Copeland A."/>
            <person name="Lucas S."/>
            <person name="Lapidus A."/>
            <person name="Barry K."/>
            <person name="Detter J.C."/>
            <person name="Glavina Del Rio T."/>
            <person name="Hammon N."/>
            <person name="Israni S."/>
            <person name="Dalin E."/>
            <person name="Tice H."/>
            <person name="Pitluck S."/>
            <person name="Chertkov O."/>
            <person name="Brettin T."/>
            <person name="Bruce D."/>
            <person name="Han C."/>
            <person name="Schmutz J."/>
            <person name="Larimer F."/>
            <person name="Land M.L."/>
            <person name="Hauser L."/>
            <person name="Kyrpides N."/>
            <person name="Mikhailova N."/>
            <person name="Ye Q."/>
            <person name="Zhou J."/>
            <person name="Richardson P."/>
            <person name="Fields M.W."/>
        </authorList>
    </citation>
    <scope>NUCLEOTIDE SEQUENCE [LARGE SCALE GENOMIC DNA]</scope>
    <source>
        <strain evidence="8">QYMF</strain>
    </source>
</reference>
<accession>A6TN15</accession>
<dbReference type="PANTHER" id="PTHR30250:SF21">
    <property type="entry name" value="LIPID II FLIPPASE MURJ"/>
    <property type="match status" value="1"/>
</dbReference>
<protein>
    <submittedName>
        <fullName evidence="7">Polysaccharide biosynthesis protein</fullName>
    </submittedName>
</protein>
<feature type="transmembrane region" description="Helical" evidence="6">
    <location>
        <begin position="123"/>
        <end position="147"/>
    </location>
</feature>
<dbReference type="KEGG" id="amt:Amet_1383"/>
<dbReference type="InterPro" id="IPR002797">
    <property type="entry name" value="Polysacc_synth"/>
</dbReference>
<feature type="transmembrane region" description="Helical" evidence="6">
    <location>
        <begin position="396"/>
        <end position="412"/>
    </location>
</feature>
<keyword evidence="8" id="KW-1185">Reference proteome</keyword>
<gene>
    <name evidence="7" type="ordered locus">Amet_1383</name>
</gene>
<dbReference type="PANTHER" id="PTHR30250">
    <property type="entry name" value="PST FAMILY PREDICTED COLANIC ACID TRANSPORTER"/>
    <property type="match status" value="1"/>
</dbReference>
<feature type="transmembrane region" description="Helical" evidence="6">
    <location>
        <begin position="94"/>
        <end position="117"/>
    </location>
</feature>
<feature type="transmembrane region" description="Helical" evidence="6">
    <location>
        <begin position="168"/>
        <end position="186"/>
    </location>
</feature>
<dbReference type="OrthoDB" id="9775950at2"/>
<dbReference type="CDD" id="cd13124">
    <property type="entry name" value="MATE_SpoVB_like"/>
    <property type="match status" value="1"/>
</dbReference>
<dbReference type="RefSeq" id="WP_012062624.1">
    <property type="nucleotide sequence ID" value="NC_009633.1"/>
</dbReference>
<dbReference type="AlphaFoldDB" id="A6TN15"/>
<evidence type="ECO:0000313" key="8">
    <source>
        <dbReference type="Proteomes" id="UP000001572"/>
    </source>
</evidence>
<dbReference type="InterPro" id="IPR024923">
    <property type="entry name" value="PG_synth_SpoVB"/>
</dbReference>
<evidence type="ECO:0000256" key="6">
    <source>
        <dbReference type="SAM" id="Phobius"/>
    </source>
</evidence>